<name>A0A7S0RVA9_9CHLO</name>
<feature type="transmembrane region" description="Helical" evidence="1">
    <location>
        <begin position="266"/>
        <end position="284"/>
    </location>
</feature>
<dbReference type="AlphaFoldDB" id="A0A7S0RVA9"/>
<dbReference type="EMBL" id="HBFA01036995">
    <property type="protein sequence ID" value="CAD8688177.1"/>
    <property type="molecule type" value="Transcribed_RNA"/>
</dbReference>
<sequence>MGSTEMRAPKVVTVSIEPEVGDSSIQEQSIDDQCMKYQPEDPGFWEKGNISNLVTFVFMATGIALRFSMGDWEDNYAGRYILAFGLFGFAGGVTNWLAITMLFDEVPGLYGSGIIPKQFKQIRETMKVMIMDTFFAPAFLEKQLKEKLGTFTDPKVVESKLQSLLDSPEFEAVLDKKLASLGSSPMGMMLSMMSLNAAKIKPFIKPFISGIASDIGTLLGSMVDGENAFPVMKIRAEVEKLMDERLKELTADRVKKLIEAVMRAHLGWLVVWGNIFGGLIGVISEAVGY</sequence>
<evidence type="ECO:0000256" key="1">
    <source>
        <dbReference type="SAM" id="Phobius"/>
    </source>
</evidence>
<keyword evidence="1" id="KW-0812">Transmembrane</keyword>
<protein>
    <recommendedName>
        <fullName evidence="3">DUF445 domain-containing protein</fullName>
    </recommendedName>
</protein>
<organism evidence="2">
    <name type="scientific">Pyramimonas obovata</name>
    <dbReference type="NCBI Taxonomy" id="1411642"/>
    <lineage>
        <taxon>Eukaryota</taxon>
        <taxon>Viridiplantae</taxon>
        <taxon>Chlorophyta</taxon>
        <taxon>Pyramimonadophyceae</taxon>
        <taxon>Pyramimonadales</taxon>
        <taxon>Pyramimonadaceae</taxon>
        <taxon>Pyramimonas</taxon>
        <taxon>Pyramimonas incertae sedis</taxon>
    </lineage>
</organism>
<proteinExistence type="predicted"/>
<dbReference type="PANTHER" id="PTHR38568">
    <property type="entry name" value="DUF445 DOMAIN-CONTAINING PROTEIN-RELATED"/>
    <property type="match status" value="1"/>
</dbReference>
<dbReference type="PANTHER" id="PTHR38568:SF2">
    <property type="entry name" value="DUF445 DOMAIN-CONTAINING PROTEIN"/>
    <property type="match status" value="1"/>
</dbReference>
<reference evidence="2" key="1">
    <citation type="submission" date="2021-01" db="EMBL/GenBank/DDBJ databases">
        <authorList>
            <person name="Corre E."/>
            <person name="Pelletier E."/>
            <person name="Niang G."/>
            <person name="Scheremetjew M."/>
            <person name="Finn R."/>
            <person name="Kale V."/>
            <person name="Holt S."/>
            <person name="Cochrane G."/>
            <person name="Meng A."/>
            <person name="Brown T."/>
            <person name="Cohen L."/>
        </authorList>
    </citation>
    <scope>NUCLEOTIDE SEQUENCE</scope>
    <source>
        <strain evidence="2">CCMP722</strain>
    </source>
</reference>
<feature type="transmembrane region" description="Helical" evidence="1">
    <location>
        <begin position="50"/>
        <end position="68"/>
    </location>
</feature>
<feature type="transmembrane region" description="Helical" evidence="1">
    <location>
        <begin position="80"/>
        <end position="103"/>
    </location>
</feature>
<accession>A0A7S0RVA9</accession>
<gene>
    <name evidence="2" type="ORF">POBO1169_LOCUS18511</name>
</gene>
<evidence type="ECO:0000313" key="2">
    <source>
        <dbReference type="EMBL" id="CAD8688177.1"/>
    </source>
</evidence>
<evidence type="ECO:0008006" key="3">
    <source>
        <dbReference type="Google" id="ProtNLM"/>
    </source>
</evidence>
<keyword evidence="1" id="KW-0472">Membrane</keyword>
<keyword evidence="1" id="KW-1133">Transmembrane helix</keyword>